<evidence type="ECO:0000256" key="1">
    <source>
        <dbReference type="ARBA" id="ARBA00022741"/>
    </source>
</evidence>
<evidence type="ECO:0000259" key="5">
    <source>
        <dbReference type="Pfam" id="PF14490"/>
    </source>
</evidence>
<dbReference type="Pfam" id="PF13604">
    <property type="entry name" value="AAA_30"/>
    <property type="match status" value="1"/>
</dbReference>
<dbReference type="RefSeq" id="WP_014073705.1">
    <property type="nucleotide sequence ID" value="NZ_AYYL01000003.1"/>
</dbReference>
<comment type="function">
    <text evidence="3">DNA-dependent ATPase and ATP-dependent 5'-3' DNA helicase. Has no activity on blunt DNA or DNA with 3'-overhangs, requires at least 10 bases of 5'-ssDNA for helicase activity.</text>
</comment>
<dbReference type="Pfam" id="PF18335">
    <property type="entry name" value="SH3_13"/>
    <property type="match status" value="1"/>
</dbReference>
<comment type="catalytic activity">
    <reaction evidence="3">
        <text>ATP + H2O = ADP + phosphate + H(+)</text>
        <dbReference type="Rhea" id="RHEA:13065"/>
        <dbReference type="ChEBI" id="CHEBI:15377"/>
        <dbReference type="ChEBI" id="CHEBI:15378"/>
        <dbReference type="ChEBI" id="CHEBI:30616"/>
        <dbReference type="ChEBI" id="CHEBI:43474"/>
        <dbReference type="ChEBI" id="CHEBI:456216"/>
        <dbReference type="EC" id="5.6.2.3"/>
    </reaction>
</comment>
<feature type="domain" description="ATP-dependent RecD2 DNA helicase SH3" evidence="6">
    <location>
        <begin position="573"/>
        <end position="641"/>
    </location>
</feature>
<dbReference type="Proteomes" id="UP000182635">
    <property type="component" value="Unassembled WGS sequence"/>
</dbReference>
<protein>
    <recommendedName>
        <fullName evidence="3">ATP-dependent RecD2 DNA helicase</fullName>
        <ecNumber evidence="3">5.6.2.3</ecNumber>
    </recommendedName>
    <alternativeName>
        <fullName evidence="3">DNA 5'-3' helicase subunit RecD2</fullName>
    </alternativeName>
</protein>
<evidence type="ECO:0000259" key="7">
    <source>
        <dbReference type="Pfam" id="PF23139"/>
    </source>
</evidence>
<accession>A0A1I2QNU3</accession>
<keyword evidence="2 3" id="KW-0067">ATP-binding</keyword>
<dbReference type="EMBL" id="FOPI01000008">
    <property type="protein sequence ID" value="SFG27281.1"/>
    <property type="molecule type" value="Genomic_DNA"/>
</dbReference>
<dbReference type="GO" id="GO:0009338">
    <property type="term" value="C:exodeoxyribonuclease V complex"/>
    <property type="evidence" value="ECO:0007669"/>
    <property type="project" value="TreeGrafter"/>
</dbReference>
<dbReference type="GO" id="GO:0016887">
    <property type="term" value="F:ATP hydrolysis activity"/>
    <property type="evidence" value="ECO:0007669"/>
    <property type="project" value="RHEA"/>
</dbReference>
<dbReference type="Pfam" id="PF13538">
    <property type="entry name" value="UvrD_C_2"/>
    <property type="match status" value="1"/>
</dbReference>
<dbReference type="Pfam" id="PF23139">
    <property type="entry name" value="OB_YrrC"/>
    <property type="match status" value="1"/>
</dbReference>
<dbReference type="InterPro" id="IPR029493">
    <property type="entry name" value="RecD2-like_HHH"/>
</dbReference>
<dbReference type="PANTHER" id="PTHR43788:SF6">
    <property type="entry name" value="DNA HELICASE B"/>
    <property type="match status" value="1"/>
</dbReference>
<evidence type="ECO:0000313" key="8">
    <source>
        <dbReference type="EMBL" id="SFG27281.1"/>
    </source>
</evidence>
<dbReference type="Gene3D" id="3.40.50.300">
    <property type="entry name" value="P-loop containing nucleotide triphosphate hydrolases"/>
    <property type="match status" value="2"/>
</dbReference>
<evidence type="ECO:0000259" key="4">
    <source>
        <dbReference type="Pfam" id="PF13538"/>
    </source>
</evidence>
<sequence>MTEHVKGKAVHIFFEAPNSFYKVLLVKIKEASFQWSEKQITVVGNFADIIEGNEYSFEGRLTKHARYGMQFQAQNYKSETLATTDGVVSYLSSDIFPGIGKKTAEHIVNVLGKNAINVLLSDEDKVETLGLSERQKGVLMQGIIENNGTEQTIIELNNLGFSSRITEDIFSRYQEKSLEVIRKDPYSLATEIRGLGFKRIDQIAQGMGISFDDQKRILGAVLTSLYEECYSNGNTYVNDKLLLEKSLQLLEGARSEKVDPEKVADTIIEAGHKRKVVIEGKRIYPKSLYNSEQEIAYDLYRLMNNRDEPIEYDEDEIDRCLEDVQAELSITYGQDQLQAIKDAIKSPVFLLTGGPGTGKTTILRGITEVYMKLNKIDREDAKGIKLAAPTGRAAQKMANATEMDASTIHHLLGITGGNEISANDLDYLNGTLLIIDESSMVDTELMHMLLSCIPDSMQVIFCGDKNQLPSVGPGRVFADMLESMQIPSKELTHIYRQGDGSSIVKLSRSIVNGEVPSDLLEKTGDRSFIKCSGEQVCSVTKRIVQIVLKKGQNADDIQVLAPMYMGPAGINQLNRTLAPLMNPTRLNAKSVESGENEFHIGDRVLQLQNNPEKNIFNGDIGKIIAINEPQKGRGTTMTVRFEGREVELEQADFLNLTLAYCMSIHKSQGSEFPIVILPMVRQYSRMYARNLLYTALTRAKLKLMLIGEPSAYVNCIRAEALNRETMLKQQIVFQFTGKKSKTNPQEKSVQLEAKNDFADVDPSRGSIQKTILNFDNIEKIDPLIGMEGIDPYQFI</sequence>
<keyword evidence="3" id="KW-0378">Hydrolase</keyword>
<dbReference type="HAMAP" id="MF_01488">
    <property type="entry name" value="RecD2"/>
    <property type="match status" value="1"/>
</dbReference>
<feature type="binding site" evidence="3">
    <location>
        <begin position="356"/>
        <end position="360"/>
    </location>
    <ligand>
        <name>ATP</name>
        <dbReference type="ChEBI" id="CHEBI:30616"/>
    </ligand>
</feature>
<proteinExistence type="inferred from homology"/>
<dbReference type="InterPro" id="IPR041451">
    <property type="entry name" value="RecD2_SH13"/>
</dbReference>
<dbReference type="NCBIfam" id="TIGR01448">
    <property type="entry name" value="recD_rel"/>
    <property type="match status" value="1"/>
</dbReference>
<dbReference type="GO" id="GO:0005524">
    <property type="term" value="F:ATP binding"/>
    <property type="evidence" value="ECO:0007669"/>
    <property type="project" value="UniProtKB-UniRule"/>
</dbReference>
<dbReference type="GO" id="GO:0043139">
    <property type="term" value="F:5'-3' DNA helicase activity"/>
    <property type="evidence" value="ECO:0007669"/>
    <property type="project" value="UniProtKB-UniRule"/>
</dbReference>
<dbReference type="GO" id="GO:0017116">
    <property type="term" value="F:single-stranded DNA helicase activity"/>
    <property type="evidence" value="ECO:0007669"/>
    <property type="project" value="TreeGrafter"/>
</dbReference>
<dbReference type="InterPro" id="IPR050534">
    <property type="entry name" value="Coronavir_polyprotein_1ab"/>
</dbReference>
<dbReference type="GeneID" id="29802682"/>
<dbReference type="CDD" id="cd17933">
    <property type="entry name" value="DEXSc_RecD-like"/>
    <property type="match status" value="1"/>
</dbReference>
<reference evidence="9" key="1">
    <citation type="submission" date="2016-10" db="EMBL/GenBank/DDBJ databases">
        <authorList>
            <person name="Varghese N."/>
            <person name="Submissions S."/>
        </authorList>
    </citation>
    <scope>NUCLEOTIDE SEQUENCE [LARGE SCALE GENOMIC DNA]</scope>
    <source>
        <strain evidence="9">DSM 20403</strain>
    </source>
</reference>
<keyword evidence="1 3" id="KW-0547">Nucleotide-binding</keyword>
<dbReference type="SUPFAM" id="SSF52540">
    <property type="entry name" value="P-loop containing nucleoside triphosphate hydrolases"/>
    <property type="match status" value="2"/>
</dbReference>
<dbReference type="OrthoDB" id="9803432at2"/>
<dbReference type="GO" id="GO:0003677">
    <property type="term" value="F:DNA binding"/>
    <property type="evidence" value="ECO:0007669"/>
    <property type="project" value="UniProtKB-UniRule"/>
</dbReference>
<dbReference type="Pfam" id="PF14490">
    <property type="entry name" value="HHH_RecD2"/>
    <property type="match status" value="1"/>
</dbReference>
<dbReference type="CDD" id="cd18809">
    <property type="entry name" value="SF1_C_RecD"/>
    <property type="match status" value="1"/>
</dbReference>
<dbReference type="InterPro" id="IPR055446">
    <property type="entry name" value="RecD2_N_OB"/>
</dbReference>
<evidence type="ECO:0000256" key="2">
    <source>
        <dbReference type="ARBA" id="ARBA00022840"/>
    </source>
</evidence>
<evidence type="ECO:0000256" key="3">
    <source>
        <dbReference type="HAMAP-Rule" id="MF_01488"/>
    </source>
</evidence>
<dbReference type="InterPro" id="IPR006345">
    <property type="entry name" value="RecD2"/>
</dbReference>
<dbReference type="InterPro" id="IPR027785">
    <property type="entry name" value="UvrD-like_helicase_C"/>
</dbReference>
<dbReference type="InterPro" id="IPR027417">
    <property type="entry name" value="P-loop_NTPase"/>
</dbReference>
<dbReference type="PANTHER" id="PTHR43788">
    <property type="entry name" value="DNA2/NAM7 HELICASE FAMILY MEMBER"/>
    <property type="match status" value="1"/>
</dbReference>
<keyword evidence="3" id="KW-0413">Isomerase</keyword>
<evidence type="ECO:0000313" key="9">
    <source>
        <dbReference type="Proteomes" id="UP000182635"/>
    </source>
</evidence>
<evidence type="ECO:0000259" key="6">
    <source>
        <dbReference type="Pfam" id="PF18335"/>
    </source>
</evidence>
<dbReference type="Gene3D" id="1.10.10.2220">
    <property type="match status" value="1"/>
</dbReference>
<feature type="domain" description="ATP-dependent RecD2 DNA helicase-like helix-hairpin-helix" evidence="5">
    <location>
        <begin position="145"/>
        <end position="236"/>
    </location>
</feature>
<keyword evidence="3" id="KW-0347">Helicase</keyword>
<dbReference type="AlphaFoldDB" id="A0A1I2QNU3"/>
<gene>
    <name evidence="3" type="primary">recD2</name>
    <name evidence="8" type="ORF">SAMN02910432_00657</name>
</gene>
<feature type="domain" description="ATP-dependent RecD2 DNA helicase OB-fold" evidence="7">
    <location>
        <begin position="3"/>
        <end position="79"/>
    </location>
</feature>
<dbReference type="Gene3D" id="2.30.30.940">
    <property type="match status" value="1"/>
</dbReference>
<dbReference type="GO" id="GO:0006310">
    <property type="term" value="P:DNA recombination"/>
    <property type="evidence" value="ECO:0007669"/>
    <property type="project" value="InterPro"/>
</dbReference>
<organism evidence="8 9">
    <name type="scientific">Ligilactobacillus ruminis DSM 20403 = NBRC 102161</name>
    <dbReference type="NCBI Taxonomy" id="1423798"/>
    <lineage>
        <taxon>Bacteria</taxon>
        <taxon>Bacillati</taxon>
        <taxon>Bacillota</taxon>
        <taxon>Bacilli</taxon>
        <taxon>Lactobacillales</taxon>
        <taxon>Lactobacillaceae</taxon>
        <taxon>Ligilactobacillus</taxon>
    </lineage>
</organism>
<dbReference type="EC" id="5.6.2.3" evidence="3"/>
<name>A0A1I2QNU3_9LACO</name>
<feature type="domain" description="UvrD-like helicase C-terminal" evidence="4">
    <location>
        <begin position="658"/>
        <end position="706"/>
    </location>
</feature>
<keyword evidence="3" id="KW-0238">DNA-binding</keyword>
<comment type="similarity">
    <text evidence="3">Belongs to the RecD family. RecD2 subfamily.</text>
</comment>